<sequence length="194" mass="20374">MSGFATSLTSASLVVMSQNHTTASASNESSDSRHTSEAEAPLRATTEHPFADQLTRAGVPEELWGPFGKFGVGPLVEKLGIVFTEMSTRRLVATMPVEGNTQVAGILHGGASAALAETLGSFGAALHSFEQGLGKRPVGVDLNSTHHRAGVSGLVTAVCTPIFLGSRITTHEIIMSDEQGKRLCTSRITNMLVE</sequence>
<comment type="similarity">
    <text evidence="1">Belongs to the thioesterase PaaI family.</text>
</comment>
<dbReference type="GO" id="GO:0005829">
    <property type="term" value="C:cytosol"/>
    <property type="evidence" value="ECO:0007669"/>
    <property type="project" value="TreeGrafter"/>
</dbReference>
<dbReference type="KEGG" id="nae:BHE16_03300"/>
<dbReference type="Gene3D" id="3.10.129.10">
    <property type="entry name" value="Hotdog Thioesterase"/>
    <property type="match status" value="1"/>
</dbReference>
<feature type="region of interest" description="Disordered" evidence="3">
    <location>
        <begin position="19"/>
        <end position="49"/>
    </location>
</feature>
<dbReference type="PANTHER" id="PTHR43240">
    <property type="entry name" value="1,4-DIHYDROXY-2-NAPHTHOYL-COA THIOESTERASE 1"/>
    <property type="match status" value="1"/>
</dbReference>
<dbReference type="EMBL" id="CP018135">
    <property type="protein sequence ID" value="APF40209.1"/>
    <property type="molecule type" value="Genomic_DNA"/>
</dbReference>
<dbReference type="InterPro" id="IPR003736">
    <property type="entry name" value="PAAI_dom"/>
</dbReference>
<keyword evidence="6" id="KW-1185">Reference proteome</keyword>
<organism evidence="5 6">
    <name type="scientific">Neomicrococcus aestuarii</name>
    <dbReference type="NCBI Taxonomy" id="556325"/>
    <lineage>
        <taxon>Bacteria</taxon>
        <taxon>Bacillati</taxon>
        <taxon>Actinomycetota</taxon>
        <taxon>Actinomycetes</taxon>
        <taxon>Micrococcales</taxon>
        <taxon>Micrococcaceae</taxon>
        <taxon>Neomicrococcus</taxon>
    </lineage>
</organism>
<dbReference type="AlphaFoldDB" id="A0A1L2ZM39"/>
<accession>A0A1L2ZM39</accession>
<dbReference type="Pfam" id="PF03061">
    <property type="entry name" value="4HBT"/>
    <property type="match status" value="1"/>
</dbReference>
<gene>
    <name evidence="5" type="ORF">BHE16_03300</name>
</gene>
<evidence type="ECO:0000256" key="3">
    <source>
        <dbReference type="SAM" id="MobiDB-lite"/>
    </source>
</evidence>
<evidence type="ECO:0000259" key="4">
    <source>
        <dbReference type="Pfam" id="PF03061"/>
    </source>
</evidence>
<keyword evidence="2" id="KW-0378">Hydrolase</keyword>
<dbReference type="STRING" id="556325.BHE16_03300"/>
<evidence type="ECO:0000313" key="5">
    <source>
        <dbReference type="EMBL" id="APF40209.1"/>
    </source>
</evidence>
<proteinExistence type="inferred from homology"/>
<feature type="compositionally biased region" description="Polar residues" evidence="3">
    <location>
        <begin position="19"/>
        <end position="29"/>
    </location>
</feature>
<dbReference type="CDD" id="cd03443">
    <property type="entry name" value="PaaI_thioesterase"/>
    <property type="match status" value="1"/>
</dbReference>
<evidence type="ECO:0000313" key="6">
    <source>
        <dbReference type="Proteomes" id="UP000183530"/>
    </source>
</evidence>
<dbReference type="NCBIfam" id="TIGR00369">
    <property type="entry name" value="unchar_dom_1"/>
    <property type="match status" value="1"/>
</dbReference>
<dbReference type="GO" id="GO:0061522">
    <property type="term" value="F:1,4-dihydroxy-2-naphthoyl-CoA thioesterase activity"/>
    <property type="evidence" value="ECO:0007669"/>
    <property type="project" value="TreeGrafter"/>
</dbReference>
<feature type="domain" description="Thioesterase" evidence="4">
    <location>
        <begin position="105"/>
        <end position="184"/>
    </location>
</feature>
<dbReference type="InterPro" id="IPR029069">
    <property type="entry name" value="HotDog_dom_sf"/>
</dbReference>
<evidence type="ECO:0000256" key="2">
    <source>
        <dbReference type="ARBA" id="ARBA00022801"/>
    </source>
</evidence>
<dbReference type="SUPFAM" id="SSF54637">
    <property type="entry name" value="Thioesterase/thiol ester dehydrase-isomerase"/>
    <property type="match status" value="1"/>
</dbReference>
<evidence type="ECO:0000256" key="1">
    <source>
        <dbReference type="ARBA" id="ARBA00008324"/>
    </source>
</evidence>
<dbReference type="InterPro" id="IPR006683">
    <property type="entry name" value="Thioestr_dom"/>
</dbReference>
<protein>
    <submittedName>
        <fullName evidence="5">Thioesterase</fullName>
    </submittedName>
</protein>
<dbReference type="PANTHER" id="PTHR43240:SF5">
    <property type="entry name" value="1,4-DIHYDROXY-2-NAPHTHOYL-COA THIOESTERASE 1"/>
    <property type="match status" value="1"/>
</dbReference>
<reference evidence="5 6" key="1">
    <citation type="submission" date="2016-11" db="EMBL/GenBank/DDBJ databases">
        <title>Genome sequencing of Zhihengliuella aestuarii B18 antagonistic to Plasmodiophora brassicae.</title>
        <authorList>
            <person name="Luo Y."/>
        </authorList>
    </citation>
    <scope>NUCLEOTIDE SEQUENCE [LARGE SCALE GENOMIC DNA]</scope>
    <source>
        <strain evidence="5 6">B18</strain>
    </source>
</reference>
<dbReference type="Proteomes" id="UP000183530">
    <property type="component" value="Chromosome"/>
</dbReference>
<name>A0A1L2ZM39_9MICC</name>